<reference evidence="2 3" key="1">
    <citation type="submission" date="2020-08" db="EMBL/GenBank/DDBJ databases">
        <title>Genomic Encyclopedia of Type Strains, Phase IV (KMG-IV): sequencing the most valuable type-strain genomes for metagenomic binning, comparative biology and taxonomic classification.</title>
        <authorList>
            <person name="Goeker M."/>
        </authorList>
    </citation>
    <scope>NUCLEOTIDE SEQUENCE [LARGE SCALE GENOMIC DNA]</scope>
    <source>
        <strain evidence="2 3">DSM 14552</strain>
    </source>
</reference>
<organism evidence="2 3">
    <name type="scientific">Novosphingobium hassiacum</name>
    <dbReference type="NCBI Taxonomy" id="173676"/>
    <lineage>
        <taxon>Bacteria</taxon>
        <taxon>Pseudomonadati</taxon>
        <taxon>Pseudomonadota</taxon>
        <taxon>Alphaproteobacteria</taxon>
        <taxon>Sphingomonadales</taxon>
        <taxon>Sphingomonadaceae</taxon>
        <taxon>Novosphingobium</taxon>
    </lineage>
</organism>
<gene>
    <name evidence="2" type="ORF">GGQ88_001152</name>
</gene>
<keyword evidence="3" id="KW-1185">Reference proteome</keyword>
<dbReference type="EMBL" id="JACICY010000002">
    <property type="protein sequence ID" value="MBB3859891.1"/>
    <property type="molecule type" value="Genomic_DNA"/>
</dbReference>
<accession>A0A7W6EV76</accession>
<dbReference type="GO" id="GO:0009247">
    <property type="term" value="P:glycolipid biosynthetic process"/>
    <property type="evidence" value="ECO:0007669"/>
    <property type="project" value="TreeGrafter"/>
</dbReference>
<dbReference type="GO" id="GO:0005886">
    <property type="term" value="C:plasma membrane"/>
    <property type="evidence" value="ECO:0007669"/>
    <property type="project" value="TreeGrafter"/>
</dbReference>
<dbReference type="Pfam" id="PF03435">
    <property type="entry name" value="Sacchrp_dh_NADP"/>
    <property type="match status" value="1"/>
</dbReference>
<protein>
    <submittedName>
        <fullName evidence="2">Short subunit dehydrogenase-like uncharacterized protein</fullName>
    </submittedName>
</protein>
<name>A0A7W6EV76_9SPHN</name>
<proteinExistence type="predicted"/>
<dbReference type="InterPro" id="IPR005097">
    <property type="entry name" value="Sacchrp_dh_NADP-bd"/>
</dbReference>
<feature type="domain" description="Saccharopine dehydrogenase NADP binding" evidence="1">
    <location>
        <begin position="20"/>
        <end position="145"/>
    </location>
</feature>
<evidence type="ECO:0000259" key="1">
    <source>
        <dbReference type="Pfam" id="PF03435"/>
    </source>
</evidence>
<dbReference type="PANTHER" id="PTHR12286:SF5">
    <property type="entry name" value="SACCHAROPINE DEHYDROGENASE-LIKE OXIDOREDUCTASE"/>
    <property type="match status" value="1"/>
</dbReference>
<dbReference type="InterPro" id="IPR051276">
    <property type="entry name" value="Saccharopine_DH-like_oxidrdct"/>
</dbReference>
<dbReference type="InterPro" id="IPR036291">
    <property type="entry name" value="NAD(P)-bd_dom_sf"/>
</dbReference>
<dbReference type="Proteomes" id="UP000562395">
    <property type="component" value="Unassembled WGS sequence"/>
</dbReference>
<evidence type="ECO:0000313" key="3">
    <source>
        <dbReference type="Proteomes" id="UP000562395"/>
    </source>
</evidence>
<dbReference type="PANTHER" id="PTHR12286">
    <property type="entry name" value="SACCHAROPINE DEHYDROGENASE-LIKE OXIDOREDUCTASE"/>
    <property type="match status" value="1"/>
</dbReference>
<dbReference type="AlphaFoldDB" id="A0A7W6EV76"/>
<dbReference type="Gene3D" id="3.40.50.720">
    <property type="entry name" value="NAD(P)-binding Rossmann-like Domain"/>
    <property type="match status" value="1"/>
</dbReference>
<sequence length="400" mass="42305">MPITEQAEWVMDKSGRPYDIVVYGATGFTGRLVAEYLARHYGQEGPHWAMAGRSAAKLAEVRALIGAPKNTPLIVADIADPNSLAAMAQQTRVVLTTVGPYQLYGEPVLEACIAAGTDYADLCGEPVWMRQMIDKHGTAAEQSGARICFSSGFDSIPFDLGVLMLQKEAVARFGRPAPRVKGRVRGMKGGASGGTAASLKATLAAMGKDPSLIPLMQSAFCLTPGFEGPEQPSGNAVQHDDALGSWEAPFIMAAINTKNVHRTNALLGHPWGTDFVYDEMVLTGPGDQGKAVAEHMAKTPMIGRPDDPVPGEGPSKEERETGFYDVLFVGEMPDGQTIHYGVKGRYDPGYGSTSRMLSETGIALLSSNAAGGIGTPGAILGEALVARLRAHAELTFSVEA</sequence>
<comment type="caution">
    <text evidence="2">The sequence shown here is derived from an EMBL/GenBank/DDBJ whole genome shotgun (WGS) entry which is preliminary data.</text>
</comment>
<evidence type="ECO:0000313" key="2">
    <source>
        <dbReference type="EMBL" id="MBB3859891.1"/>
    </source>
</evidence>
<dbReference type="SUPFAM" id="SSF51735">
    <property type="entry name" value="NAD(P)-binding Rossmann-fold domains"/>
    <property type="match status" value="1"/>
</dbReference>